<dbReference type="AlphaFoldDB" id="A0A6J6F9C3"/>
<reference evidence="1" key="1">
    <citation type="submission" date="2020-05" db="EMBL/GenBank/DDBJ databases">
        <authorList>
            <person name="Chiriac C."/>
            <person name="Salcher M."/>
            <person name="Ghai R."/>
            <person name="Kavagutti S V."/>
        </authorList>
    </citation>
    <scope>NUCLEOTIDE SEQUENCE</scope>
</reference>
<dbReference type="EMBL" id="CAEZUB010000015">
    <property type="protein sequence ID" value="CAB4585256.1"/>
    <property type="molecule type" value="Genomic_DNA"/>
</dbReference>
<sequence>MAFLSVDAIARAIFFPTSVEPVKAILWIPGWLTMDAPVVPSPVTIFTTPSGSSACWQTSANKSAVSDVVSAGFSTTVFPVASAGATFHANIKSGKFQGMICPATPCGCGDLPRPA</sequence>
<name>A0A6J6F9C3_9ZZZZ</name>
<accession>A0A6J6F9C3</accession>
<protein>
    <submittedName>
        <fullName evidence="1">Unannotated protein</fullName>
    </submittedName>
</protein>
<gene>
    <name evidence="1" type="ORF">UFOPK1775_00254</name>
</gene>
<evidence type="ECO:0000313" key="1">
    <source>
        <dbReference type="EMBL" id="CAB4585256.1"/>
    </source>
</evidence>
<organism evidence="1">
    <name type="scientific">freshwater metagenome</name>
    <dbReference type="NCBI Taxonomy" id="449393"/>
    <lineage>
        <taxon>unclassified sequences</taxon>
        <taxon>metagenomes</taxon>
        <taxon>ecological metagenomes</taxon>
    </lineage>
</organism>
<proteinExistence type="predicted"/>